<dbReference type="InterPro" id="IPR025619">
    <property type="entry name" value="YlzJ"/>
</dbReference>
<reference evidence="1 2" key="1">
    <citation type="submission" date="2018-10" db="EMBL/GenBank/DDBJ databases">
        <title>Phylogenomics of Brevibacillus.</title>
        <authorList>
            <person name="Dunlap C."/>
        </authorList>
    </citation>
    <scope>NUCLEOTIDE SEQUENCE [LARGE SCALE GENOMIC DNA]</scope>
    <source>
        <strain evidence="1 2">JCM 15716</strain>
    </source>
</reference>
<dbReference type="OrthoDB" id="1683573at2"/>
<sequence length="76" mass="8752">MIMYTTMPLEYIFENQEAVDEQKVQELTFGDVTMMVESTGTFEGKIIRLISPNPQDYLNPRFAPGQKIYFRPDLGG</sequence>
<dbReference type="AlphaFoldDB" id="A0A3M8DWD1"/>
<dbReference type="RefSeq" id="WP_122916477.1">
    <property type="nucleotide sequence ID" value="NZ_RHHQ01000004.1"/>
</dbReference>
<dbReference type="Proteomes" id="UP000271031">
    <property type="component" value="Unassembled WGS sequence"/>
</dbReference>
<keyword evidence="2" id="KW-1185">Reference proteome</keyword>
<evidence type="ECO:0000313" key="1">
    <source>
        <dbReference type="EMBL" id="RNB91815.1"/>
    </source>
</evidence>
<proteinExistence type="predicted"/>
<name>A0A3M8DWD1_9BACL</name>
<comment type="caution">
    <text evidence="1">The sequence shown here is derived from an EMBL/GenBank/DDBJ whole genome shotgun (WGS) entry which is preliminary data.</text>
</comment>
<dbReference type="Pfam" id="PF14035">
    <property type="entry name" value="YlzJ"/>
    <property type="match status" value="1"/>
</dbReference>
<organism evidence="1 2">
    <name type="scientific">Brevibacillus fluminis</name>
    <dbReference type="NCBI Taxonomy" id="511487"/>
    <lineage>
        <taxon>Bacteria</taxon>
        <taxon>Bacillati</taxon>
        <taxon>Bacillota</taxon>
        <taxon>Bacilli</taxon>
        <taxon>Bacillales</taxon>
        <taxon>Paenibacillaceae</taxon>
        <taxon>Brevibacillus</taxon>
    </lineage>
</organism>
<evidence type="ECO:0000313" key="2">
    <source>
        <dbReference type="Proteomes" id="UP000271031"/>
    </source>
</evidence>
<dbReference type="EMBL" id="RHHQ01000004">
    <property type="protein sequence ID" value="RNB91815.1"/>
    <property type="molecule type" value="Genomic_DNA"/>
</dbReference>
<protein>
    <submittedName>
        <fullName evidence="1">Uncharacterized protein</fullName>
    </submittedName>
</protein>
<accession>A0A3M8DWD1</accession>
<gene>
    <name evidence="1" type="ORF">EDM56_03425</name>
</gene>